<gene>
    <name evidence="2" type="ORF">EXD82_02525</name>
</gene>
<dbReference type="Pfam" id="PF00583">
    <property type="entry name" value="Acetyltransf_1"/>
    <property type="match status" value="1"/>
</dbReference>
<protein>
    <submittedName>
        <fullName evidence="2">N-acetyltransferase</fullName>
    </submittedName>
</protein>
<sequence>MTIEIVPAYEHRNELKELFTEYTDMLIENDPEFKKYLDIQNYDHEIENLEEKYGMPKGRIYIAYCDGEAAGCIAMRKIDSENCEMKRLYVKPKFRGKHIGSILVKRIIEDAKGENYNYMLLDTLPFLKSAIYMYRKYGFYEIDSYNDSPMDTSIYMKKVL</sequence>
<dbReference type="RefSeq" id="WP_142535342.1">
    <property type="nucleotide sequence ID" value="NZ_SGJB01000003.1"/>
</dbReference>
<dbReference type="InterPro" id="IPR000182">
    <property type="entry name" value="GNAT_dom"/>
</dbReference>
<evidence type="ECO:0000313" key="2">
    <source>
        <dbReference type="EMBL" id="TQQ85290.1"/>
    </source>
</evidence>
<dbReference type="AlphaFoldDB" id="A0A544QX90"/>
<dbReference type="GO" id="GO:0016747">
    <property type="term" value="F:acyltransferase activity, transferring groups other than amino-acyl groups"/>
    <property type="evidence" value="ECO:0007669"/>
    <property type="project" value="InterPro"/>
</dbReference>
<reference evidence="2 3" key="1">
    <citation type="submission" date="2019-02" db="EMBL/GenBank/DDBJ databases">
        <title>Peptostreptococcaceae bacterium ZHW00191 nov., a new bacterium isolated from the human gut.</title>
        <authorList>
            <person name="Zhou H.-W."/>
            <person name="Chen X.-J."/>
        </authorList>
    </citation>
    <scope>NUCLEOTIDE SEQUENCE [LARGE SCALE GENOMIC DNA]</scope>
    <source>
        <strain evidence="2 3">ZHW00191</strain>
    </source>
</reference>
<feature type="domain" description="N-acetyltransferase" evidence="1">
    <location>
        <begin position="13"/>
        <end position="160"/>
    </location>
</feature>
<keyword evidence="3" id="KW-1185">Reference proteome</keyword>
<dbReference type="Gene3D" id="3.40.630.30">
    <property type="match status" value="1"/>
</dbReference>
<dbReference type="Proteomes" id="UP000317863">
    <property type="component" value="Unassembled WGS sequence"/>
</dbReference>
<comment type="caution">
    <text evidence="2">The sequence shown here is derived from an EMBL/GenBank/DDBJ whole genome shotgun (WGS) entry which is preliminary data.</text>
</comment>
<dbReference type="OrthoDB" id="67353at2"/>
<dbReference type="SUPFAM" id="SSF55729">
    <property type="entry name" value="Acyl-CoA N-acyltransferases (Nat)"/>
    <property type="match status" value="1"/>
</dbReference>
<evidence type="ECO:0000259" key="1">
    <source>
        <dbReference type="PROSITE" id="PS51186"/>
    </source>
</evidence>
<accession>A0A544QX90</accession>
<dbReference type="PANTHER" id="PTHR43305">
    <property type="entry name" value="FAMILY N-ACETYLTRANSFERASE, PUTATIVE (AFU_ORTHOLOGUE AFUA_2G01380)-RELATED"/>
    <property type="match status" value="1"/>
</dbReference>
<dbReference type="InterPro" id="IPR052777">
    <property type="entry name" value="Acetyltransferase_Enz"/>
</dbReference>
<dbReference type="PROSITE" id="PS51186">
    <property type="entry name" value="GNAT"/>
    <property type="match status" value="1"/>
</dbReference>
<dbReference type="InterPro" id="IPR016181">
    <property type="entry name" value="Acyl_CoA_acyltransferase"/>
</dbReference>
<evidence type="ECO:0000313" key="3">
    <source>
        <dbReference type="Proteomes" id="UP000317863"/>
    </source>
</evidence>
<keyword evidence="2" id="KW-0808">Transferase</keyword>
<dbReference type="CDD" id="cd04301">
    <property type="entry name" value="NAT_SF"/>
    <property type="match status" value="1"/>
</dbReference>
<name>A0A544QX90_9FIRM</name>
<proteinExistence type="predicted"/>
<organism evidence="2 3">
    <name type="scientific">Peptacetobacter hominis</name>
    <dbReference type="NCBI Taxonomy" id="2743610"/>
    <lineage>
        <taxon>Bacteria</taxon>
        <taxon>Bacillati</taxon>
        <taxon>Bacillota</taxon>
        <taxon>Clostridia</taxon>
        <taxon>Peptostreptococcales</taxon>
        <taxon>Peptostreptococcaceae</taxon>
        <taxon>Peptacetobacter</taxon>
    </lineage>
</organism>
<dbReference type="EMBL" id="SGJB01000003">
    <property type="protein sequence ID" value="TQQ85290.1"/>
    <property type="molecule type" value="Genomic_DNA"/>
</dbReference>
<dbReference type="PANTHER" id="PTHR43305:SF1">
    <property type="entry name" value="FAMILY N-ACETYLTRANSFERASE, PUTATIVE (AFU_ORTHOLOGUE AFUA_2G01380)-RELATED"/>
    <property type="match status" value="1"/>
</dbReference>